<dbReference type="PROSITE" id="PS50879">
    <property type="entry name" value="RNASE_H_1"/>
    <property type="match status" value="1"/>
</dbReference>
<evidence type="ECO:0000313" key="3">
    <source>
        <dbReference type="Proteomes" id="UP000236500"/>
    </source>
</evidence>
<evidence type="ECO:0000313" key="2">
    <source>
        <dbReference type="EMBL" id="PNP92477.1"/>
    </source>
</evidence>
<comment type="caution">
    <text evidence="2">The sequence shown here is derived from an EMBL/GenBank/DDBJ whole genome shotgun (WGS) entry which is preliminary data.</text>
</comment>
<gene>
    <name evidence="2" type="primary">rnhA</name>
    <name evidence="2" type="ORF">BMT55_07860</name>
</gene>
<dbReference type="PANTHER" id="PTHR47723:SF19">
    <property type="entry name" value="POLYNUCLEOTIDYL TRANSFERASE, RIBONUCLEASE H-LIKE SUPERFAMILY PROTEIN"/>
    <property type="match status" value="1"/>
</dbReference>
<dbReference type="InterPro" id="IPR053151">
    <property type="entry name" value="RNase_H-like"/>
</dbReference>
<accession>A0ABX4XM14</accession>
<proteinExistence type="predicted"/>
<protein>
    <submittedName>
        <fullName evidence="2">Ribonuclease HI</fullName>
    </submittedName>
</protein>
<dbReference type="InterPro" id="IPR012337">
    <property type="entry name" value="RNaseH-like_sf"/>
</dbReference>
<dbReference type="CDD" id="cd09279">
    <property type="entry name" value="RNase_HI_like"/>
    <property type="match status" value="1"/>
</dbReference>
<dbReference type="EMBL" id="MPDH01000007">
    <property type="protein sequence ID" value="PNP92477.1"/>
    <property type="molecule type" value="Genomic_DNA"/>
</dbReference>
<sequence>MLEIYVDGASAGNPGPSGIGIVITADGTHEQISIPLGILSNHEVEFIAIKTALTKAIPYNPTFIRLYSDSKVAIDAIEKRYAKNPLFQPHLDTILQLIDSIDLFFIQWIPSASNKKADDLARQAIQKSKKKSL</sequence>
<evidence type="ECO:0000259" key="1">
    <source>
        <dbReference type="PROSITE" id="PS50879"/>
    </source>
</evidence>
<name>A0ABX4XM14_9LIST</name>
<keyword evidence="3" id="KW-1185">Reference proteome</keyword>
<dbReference type="Gene3D" id="3.30.420.10">
    <property type="entry name" value="Ribonuclease H-like superfamily/Ribonuclease H"/>
    <property type="match status" value="1"/>
</dbReference>
<dbReference type="PANTHER" id="PTHR47723">
    <property type="entry name" value="OS05G0353850 PROTEIN"/>
    <property type="match status" value="1"/>
</dbReference>
<dbReference type="SUPFAM" id="SSF53098">
    <property type="entry name" value="Ribonuclease H-like"/>
    <property type="match status" value="1"/>
</dbReference>
<dbReference type="InterPro" id="IPR002156">
    <property type="entry name" value="RNaseH_domain"/>
</dbReference>
<reference evidence="2 3" key="1">
    <citation type="submission" date="2016-11" db="EMBL/GenBank/DDBJ databases">
        <title>Whole Genome Sequence of Listeria newyorkensis.</title>
        <authorList>
            <person name="Frink S."/>
            <person name="Morales C."/>
            <person name="Kiang D."/>
        </authorList>
    </citation>
    <scope>NUCLEOTIDE SEQUENCE [LARGE SCALE GENOMIC DNA]</scope>
    <source>
        <strain evidence="2 3">F1604011-044</strain>
    </source>
</reference>
<organism evidence="2 3">
    <name type="scientific">Listeria newyorkensis</name>
    <dbReference type="NCBI Taxonomy" id="1497681"/>
    <lineage>
        <taxon>Bacteria</taxon>
        <taxon>Bacillati</taxon>
        <taxon>Bacillota</taxon>
        <taxon>Bacilli</taxon>
        <taxon>Bacillales</taxon>
        <taxon>Listeriaceae</taxon>
        <taxon>Listeria</taxon>
    </lineage>
</organism>
<dbReference type="Pfam" id="PF00075">
    <property type="entry name" value="RNase_H"/>
    <property type="match status" value="1"/>
</dbReference>
<feature type="domain" description="RNase H type-1" evidence="1">
    <location>
        <begin position="1"/>
        <end position="126"/>
    </location>
</feature>
<dbReference type="InterPro" id="IPR036397">
    <property type="entry name" value="RNaseH_sf"/>
</dbReference>
<dbReference type="Proteomes" id="UP000236500">
    <property type="component" value="Unassembled WGS sequence"/>
</dbReference>